<evidence type="ECO:0000256" key="1">
    <source>
        <dbReference type="ARBA" id="ARBA00022737"/>
    </source>
</evidence>
<dbReference type="Pfam" id="PF12796">
    <property type="entry name" value="Ank_2"/>
    <property type="match status" value="1"/>
</dbReference>
<name>A0A6P7GQW5_DIAVI</name>
<dbReference type="SMART" id="SM00248">
    <property type="entry name" value="ANK"/>
    <property type="match status" value="5"/>
</dbReference>
<feature type="repeat" description="ANK" evidence="3">
    <location>
        <begin position="69"/>
        <end position="102"/>
    </location>
</feature>
<dbReference type="InterPro" id="IPR036770">
    <property type="entry name" value="Ankyrin_rpt-contain_sf"/>
</dbReference>
<dbReference type="PANTHER" id="PTHR24126:SF14">
    <property type="entry name" value="ANK_REP_REGION DOMAIN-CONTAINING PROTEIN"/>
    <property type="match status" value="1"/>
</dbReference>
<evidence type="ECO:0000313" key="6">
    <source>
        <dbReference type="RefSeq" id="XP_028146165.1"/>
    </source>
</evidence>
<evidence type="ECO:0000256" key="2">
    <source>
        <dbReference type="ARBA" id="ARBA00023043"/>
    </source>
</evidence>
<dbReference type="Gene3D" id="1.25.40.20">
    <property type="entry name" value="Ankyrin repeat-containing domain"/>
    <property type="match status" value="1"/>
</dbReference>
<accession>A0A6P7GQW5</accession>
<organism evidence="6">
    <name type="scientific">Diabrotica virgifera virgifera</name>
    <name type="common">western corn rootworm</name>
    <dbReference type="NCBI Taxonomy" id="50390"/>
    <lineage>
        <taxon>Eukaryota</taxon>
        <taxon>Metazoa</taxon>
        <taxon>Ecdysozoa</taxon>
        <taxon>Arthropoda</taxon>
        <taxon>Hexapoda</taxon>
        <taxon>Insecta</taxon>
        <taxon>Pterygota</taxon>
        <taxon>Neoptera</taxon>
        <taxon>Endopterygota</taxon>
        <taxon>Coleoptera</taxon>
        <taxon>Polyphaga</taxon>
        <taxon>Cucujiformia</taxon>
        <taxon>Chrysomeloidea</taxon>
        <taxon>Chrysomelidae</taxon>
        <taxon>Galerucinae</taxon>
        <taxon>Diabroticina</taxon>
        <taxon>Diabroticites</taxon>
        <taxon>Diabrotica</taxon>
    </lineage>
</organism>
<proteinExistence type="predicted"/>
<dbReference type="AlphaFoldDB" id="A0A6P7GQW5"/>
<reference evidence="4" key="2">
    <citation type="submission" date="2025-05" db="UniProtKB">
        <authorList>
            <consortium name="EnsemblMetazoa"/>
        </authorList>
    </citation>
    <scope>IDENTIFICATION</scope>
</reference>
<dbReference type="InterPro" id="IPR002110">
    <property type="entry name" value="Ankyrin_rpt"/>
</dbReference>
<keyword evidence="5" id="KW-1185">Reference proteome</keyword>
<reference evidence="6" key="1">
    <citation type="submission" date="2025-04" db="UniProtKB">
        <authorList>
            <consortium name="RefSeq"/>
        </authorList>
    </citation>
    <scope>IDENTIFICATION</scope>
    <source>
        <tissue evidence="6">Whole insect</tissue>
    </source>
</reference>
<protein>
    <submittedName>
        <fullName evidence="6">Serine/threonine-protein phosphatase 6 regulatory ankyrin repeat subunit A-like</fullName>
    </submittedName>
</protein>
<evidence type="ECO:0000313" key="5">
    <source>
        <dbReference type="Proteomes" id="UP001652700"/>
    </source>
</evidence>
<keyword evidence="1" id="KW-0677">Repeat</keyword>
<dbReference type="PROSITE" id="PS50297">
    <property type="entry name" value="ANK_REP_REGION"/>
    <property type="match status" value="2"/>
</dbReference>
<dbReference type="EnsemblMetazoa" id="XM_050644201.1">
    <property type="protein sequence ID" value="XP_050500158.1"/>
    <property type="gene ID" value="LOC126880376"/>
</dbReference>
<dbReference type="SUPFAM" id="SSF48403">
    <property type="entry name" value="Ankyrin repeat"/>
    <property type="match status" value="1"/>
</dbReference>
<dbReference type="RefSeq" id="XP_028146165.1">
    <property type="nucleotide sequence ID" value="XM_028290364.1"/>
</dbReference>
<dbReference type="Proteomes" id="UP001652700">
    <property type="component" value="Unplaced"/>
</dbReference>
<keyword evidence="2 3" id="KW-0040">ANK repeat</keyword>
<dbReference type="InParanoid" id="A0A6P7GQW5"/>
<feature type="repeat" description="ANK" evidence="3">
    <location>
        <begin position="103"/>
        <end position="137"/>
    </location>
</feature>
<dbReference type="PROSITE" id="PS50088">
    <property type="entry name" value="ANK_REPEAT"/>
    <property type="match status" value="2"/>
</dbReference>
<sequence>MATNNINNELKNAVYSRNLEQIKALLCAGANANFRVCRSENTLLHTTDSVEVAKELLLGGADVNARNTYNDTPLHSAIIGANKLELVRELLKHGAYVNATKRKDNTPLNLAVRKSHKNLEVVKELLKYGADINIRNREKRTLYHNEDSSPLDNAVGDLECAKLLIKFTLVRNFDKNYRKIIDLSPYTEWSNYSKLSSYLDDCVCEMLQMKADEIKDCVPLYEFVTNNNIVHVLYSNQLAAGLAKIDYSIRYPIYHDIISEQVKALLERTDLLKKLSQIQFYTKLDVADQDDEEKKIILDHDSTYNIAQYLTNDNLLNFITAFDDSNKRTLEVEPNTKLYETSISDDTKRARLK</sequence>
<gene>
    <name evidence="6" type="primary">LOC114339693</name>
</gene>
<dbReference type="PANTHER" id="PTHR24126">
    <property type="entry name" value="ANKYRIN REPEAT, PH AND SEC7 DOMAIN CONTAINING PROTEIN SECG-RELATED"/>
    <property type="match status" value="1"/>
</dbReference>
<evidence type="ECO:0000256" key="3">
    <source>
        <dbReference type="PROSITE-ProRule" id="PRU00023"/>
    </source>
</evidence>
<dbReference type="OrthoDB" id="10012027at2759"/>
<evidence type="ECO:0000313" key="4">
    <source>
        <dbReference type="EnsemblMetazoa" id="XP_050500158.1"/>
    </source>
</evidence>